<dbReference type="EMBL" id="CP045798">
    <property type="protein sequence ID" value="QNB45555.1"/>
    <property type="molecule type" value="Genomic_DNA"/>
</dbReference>
<feature type="transmembrane region" description="Helical" evidence="1">
    <location>
        <begin position="133"/>
        <end position="153"/>
    </location>
</feature>
<name>A0A7G6E0F1_THEFR</name>
<feature type="transmembrane region" description="Helical" evidence="1">
    <location>
        <begin position="67"/>
        <end position="87"/>
    </location>
</feature>
<feature type="transmembrane region" description="Helical" evidence="1">
    <location>
        <begin position="108"/>
        <end position="127"/>
    </location>
</feature>
<gene>
    <name evidence="2" type="ORF">BR63_04015</name>
</gene>
<evidence type="ECO:0000313" key="2">
    <source>
        <dbReference type="EMBL" id="QNB45555.1"/>
    </source>
</evidence>
<dbReference type="KEGG" id="tfr:BR63_04015"/>
<evidence type="ECO:0000313" key="3">
    <source>
        <dbReference type="Proteomes" id="UP000515847"/>
    </source>
</evidence>
<dbReference type="Proteomes" id="UP000515847">
    <property type="component" value="Chromosome"/>
</dbReference>
<feature type="transmembrane region" description="Helical" evidence="1">
    <location>
        <begin position="165"/>
        <end position="195"/>
    </location>
</feature>
<dbReference type="RefSeq" id="WP_051965613.1">
    <property type="nucleotide sequence ID" value="NZ_CP045798.1"/>
</dbReference>
<keyword evidence="3" id="KW-1185">Reference proteome</keyword>
<organism evidence="2 3">
    <name type="scientific">Thermanaerosceptrum fracticalcis</name>
    <dbReference type="NCBI Taxonomy" id="1712410"/>
    <lineage>
        <taxon>Bacteria</taxon>
        <taxon>Bacillati</taxon>
        <taxon>Bacillota</taxon>
        <taxon>Clostridia</taxon>
        <taxon>Eubacteriales</taxon>
        <taxon>Peptococcaceae</taxon>
        <taxon>Thermanaerosceptrum</taxon>
    </lineage>
</organism>
<keyword evidence="1" id="KW-0472">Membrane</keyword>
<dbReference type="OrthoDB" id="2679245at2"/>
<feature type="transmembrane region" description="Helical" evidence="1">
    <location>
        <begin position="215"/>
        <end position="240"/>
    </location>
</feature>
<feature type="transmembrane region" description="Helical" evidence="1">
    <location>
        <begin position="37"/>
        <end position="61"/>
    </location>
</feature>
<evidence type="ECO:0008006" key="4">
    <source>
        <dbReference type="Google" id="ProtNLM"/>
    </source>
</evidence>
<sequence length="265" mass="29569">MILLVAATSFMITRMLFPYFLELLMRGGATKRNWQGEIIPAVAGIIIPVVLCLSTFPLVWMGKNPEISVYLFAIFGVTLLGLLDDLLGDNRQKGLKGHFFFLWREKKLSTGVVKALGTGVLAFWLILVRGDSGFYAVMNWLIIVLSVNFINLLDLRPGRALKGTLFFVSVAVFLRISVLWLAAAVTGIVFAYAHYDLKGKAMLGDTGANPLGMTVGILFLHTPAIVRLSLVIFLIVIHIVSEKISLSLLIERNYFLRMIDHWGRR</sequence>
<keyword evidence="1" id="KW-1133">Transmembrane helix</keyword>
<dbReference type="AlphaFoldDB" id="A0A7G6E0F1"/>
<accession>A0A7G6E0F1</accession>
<evidence type="ECO:0000256" key="1">
    <source>
        <dbReference type="SAM" id="Phobius"/>
    </source>
</evidence>
<feature type="transmembrane region" description="Helical" evidence="1">
    <location>
        <begin position="6"/>
        <end position="25"/>
    </location>
</feature>
<keyword evidence="1" id="KW-0812">Transmembrane</keyword>
<reference evidence="2 3" key="1">
    <citation type="journal article" date="2019" name="Front. Microbiol.">
        <title>Thermoanaerosceptrum fracticalcis gen. nov. sp. nov., a Novel Fumarate-Fermenting Microorganism From a Deep Fractured Carbonate Aquifer of the US Great Basin.</title>
        <authorList>
            <person name="Hamilton-Brehm S.D."/>
            <person name="Stewart L.E."/>
            <person name="Zavarin M."/>
            <person name="Caldwell M."/>
            <person name="Lawson P.A."/>
            <person name="Onstott T.C."/>
            <person name="Grzymski J."/>
            <person name="Neveux I."/>
            <person name="Lollar B.S."/>
            <person name="Russell C.E."/>
            <person name="Moser D.P."/>
        </authorList>
    </citation>
    <scope>NUCLEOTIDE SEQUENCE [LARGE SCALE GENOMIC DNA]</scope>
    <source>
        <strain evidence="2 3">DRI-13</strain>
    </source>
</reference>
<protein>
    <recommendedName>
        <fullName evidence="4">UDP-N-acetylmuramyl pentapeptide phosphotransferase/UDP-N-acetylglucosamine-1-phosphate transferase</fullName>
    </recommendedName>
</protein>
<proteinExistence type="predicted"/>